<accession>A0ABD3ZQC9</accession>
<comment type="caution">
    <text evidence="1">The sequence shown here is derived from an EMBL/GenBank/DDBJ whole genome shotgun (WGS) entry which is preliminary data.</text>
</comment>
<dbReference type="AlphaFoldDB" id="A0ABD3ZQC9"/>
<dbReference type="NCBIfam" id="NF038310">
    <property type="entry name" value="lysogeny_AimR"/>
    <property type="match status" value="1"/>
</dbReference>
<sequence>MKDAKAFLFDKIEDRDDLTNETLLRVLDVSSRQLTYLRNGQRNLTFHHMLKICMLVEPSDYKSLMRELCPSLSTDNCIKNSFEYAAVTRDLVLLERLLEVHANERGTVGEYVRFYSFLFKYMKGEIKFYMLKESLFEFRKSSAPTLRILVDIYDCLADLIEGDCLDVLEKSKAIGESIRMLNNRNYPLMKEFYAYRLSEILAHSHLQLNNLESARKYANILIHANINKRIESDSFYVLGMSYLLNDQEKCLLFLNKSYSIAKELGGIYESLGHFNLNFAKLLLKNELDEGSHLSLVALQKLINGESSFHNEYSNLISIKDPQFIQYAESYRSKEDRINKFLDFVSKSQYYFAVIIVRDIINTGEDSQFVTSLINLKNNREEKGDVLFEEDFIRSFRVGSDYQHRIVWR</sequence>
<dbReference type="InterPro" id="IPR047705">
    <property type="entry name" value="AimR-like"/>
</dbReference>
<name>A0ABD3ZQC9_BACIU</name>
<protein>
    <recommendedName>
        <fullName evidence="3">Prophage helix-turn-helix protein</fullName>
    </recommendedName>
</protein>
<dbReference type="Pfam" id="PF22871">
    <property type="entry name" value="AimR"/>
    <property type="match status" value="1"/>
</dbReference>
<evidence type="ECO:0000313" key="1">
    <source>
        <dbReference type="EMBL" id="KIL30363.1"/>
    </source>
</evidence>
<dbReference type="Proteomes" id="UP000031970">
    <property type="component" value="Unassembled WGS sequence"/>
</dbReference>
<proteinExistence type="predicted"/>
<dbReference type="EMBL" id="JSXS01000125">
    <property type="protein sequence ID" value="KIL30363.1"/>
    <property type="molecule type" value="Genomic_DNA"/>
</dbReference>
<reference evidence="1 2" key="1">
    <citation type="submission" date="2014-11" db="EMBL/GenBank/DDBJ databases">
        <title>Draft Genome Sequences of Nine Bacillus subtilis Strains that Form Spores with High Heat-Resistance.</title>
        <authorList>
            <person name="Krawcyk A.O."/>
            <person name="Berendsen E.M."/>
            <person name="de Jong A."/>
            <person name="Holsappel S."/>
            <person name="Eijlander R.T."/>
            <person name="Wells-Bennik M."/>
            <person name="Kuipers O.P."/>
        </authorList>
    </citation>
    <scope>NUCLEOTIDE SEQUENCE [LARGE SCALE GENOMIC DNA]</scope>
    <source>
        <strain evidence="1 2">B4067</strain>
    </source>
</reference>
<dbReference type="RefSeq" id="WP_041056613.1">
    <property type="nucleotide sequence ID" value="NZ_JSXS01000125.1"/>
</dbReference>
<organism evidence="1 2">
    <name type="scientific">Bacillus subtilis subsp. subtilis</name>
    <dbReference type="NCBI Taxonomy" id="135461"/>
    <lineage>
        <taxon>Bacteria</taxon>
        <taxon>Bacillati</taxon>
        <taxon>Bacillota</taxon>
        <taxon>Bacilli</taxon>
        <taxon>Bacillales</taxon>
        <taxon>Bacillaceae</taxon>
        <taxon>Bacillus</taxon>
    </lineage>
</organism>
<gene>
    <name evidence="1" type="ORF">B4067_1297</name>
</gene>
<evidence type="ECO:0000313" key="2">
    <source>
        <dbReference type="Proteomes" id="UP000031970"/>
    </source>
</evidence>
<evidence type="ECO:0008006" key="3">
    <source>
        <dbReference type="Google" id="ProtNLM"/>
    </source>
</evidence>